<feature type="domain" description="Tripartite ATP-independent periplasmic transporters DctQ component" evidence="10">
    <location>
        <begin position="34"/>
        <end position="162"/>
    </location>
</feature>
<evidence type="ECO:0000256" key="2">
    <source>
        <dbReference type="ARBA" id="ARBA00022448"/>
    </source>
</evidence>
<sequence length="182" mass="20346">MNNPLWRLFSGTVRGVNQAMAYLSALLILVCSFVLVYEVITRYVLNISNDWVIELSIFMLIAATFLAAAHTQRERGHVGIEILDEVMSKRASRIRLLFGDILSMLFCGLVAYLSAVYCHEAWDQGWTTSSTWGPPLWIPYFFMAFGMLLLTLQFVVQILEGLMGKAPELPKHGHATTSGQGG</sequence>
<keyword evidence="6 9" id="KW-1133">Transmembrane helix</keyword>
<dbReference type="EMBL" id="JANKHG010000018">
    <property type="protein sequence ID" value="MCR2747465.1"/>
    <property type="molecule type" value="Genomic_DNA"/>
</dbReference>
<comment type="similarity">
    <text evidence="8 9">Belongs to the TRAP transporter small permease family.</text>
</comment>
<proteinExistence type="inferred from homology"/>
<dbReference type="RefSeq" id="WP_257512676.1">
    <property type="nucleotide sequence ID" value="NZ_JANKHG010000018.1"/>
</dbReference>
<keyword evidence="3" id="KW-1003">Cell membrane</keyword>
<comment type="caution">
    <text evidence="11">The sequence shown here is derived from an EMBL/GenBank/DDBJ whole genome shotgun (WGS) entry which is preliminary data.</text>
</comment>
<evidence type="ECO:0000256" key="1">
    <source>
        <dbReference type="ARBA" id="ARBA00004429"/>
    </source>
</evidence>
<comment type="subcellular location">
    <subcellularLocation>
        <location evidence="1 9">Cell inner membrane</location>
        <topology evidence="1 9">Multi-pass membrane protein</topology>
    </subcellularLocation>
</comment>
<gene>
    <name evidence="11" type="ORF">NSP04_12460</name>
</gene>
<evidence type="ECO:0000256" key="4">
    <source>
        <dbReference type="ARBA" id="ARBA00022519"/>
    </source>
</evidence>
<keyword evidence="7 9" id="KW-0472">Membrane</keyword>
<evidence type="ECO:0000256" key="9">
    <source>
        <dbReference type="RuleBase" id="RU369079"/>
    </source>
</evidence>
<evidence type="ECO:0000256" key="3">
    <source>
        <dbReference type="ARBA" id="ARBA00022475"/>
    </source>
</evidence>
<dbReference type="InterPro" id="IPR055348">
    <property type="entry name" value="DctQ"/>
</dbReference>
<dbReference type="InterPro" id="IPR007387">
    <property type="entry name" value="TRAP_DctQ"/>
</dbReference>
<dbReference type="PANTHER" id="PTHR35011">
    <property type="entry name" value="2,3-DIKETO-L-GULONATE TRAP TRANSPORTER SMALL PERMEASE PROTEIN YIAM"/>
    <property type="match status" value="1"/>
</dbReference>
<keyword evidence="12" id="KW-1185">Reference proteome</keyword>
<dbReference type="Proteomes" id="UP001165267">
    <property type="component" value="Unassembled WGS sequence"/>
</dbReference>
<feature type="transmembrane region" description="Helical" evidence="9">
    <location>
        <begin position="21"/>
        <end position="45"/>
    </location>
</feature>
<dbReference type="Pfam" id="PF04290">
    <property type="entry name" value="DctQ"/>
    <property type="match status" value="1"/>
</dbReference>
<evidence type="ECO:0000313" key="11">
    <source>
        <dbReference type="EMBL" id="MCR2747465.1"/>
    </source>
</evidence>
<evidence type="ECO:0000313" key="12">
    <source>
        <dbReference type="Proteomes" id="UP001165267"/>
    </source>
</evidence>
<reference evidence="11" key="1">
    <citation type="submission" date="2022-07" db="EMBL/GenBank/DDBJ databases">
        <authorList>
            <person name="Xamxidin M."/>
        </authorList>
    </citation>
    <scope>NUCLEOTIDE SEQUENCE</scope>
    <source>
        <strain evidence="11">YS8-69</strain>
    </source>
</reference>
<evidence type="ECO:0000256" key="5">
    <source>
        <dbReference type="ARBA" id="ARBA00022692"/>
    </source>
</evidence>
<feature type="transmembrane region" description="Helical" evidence="9">
    <location>
        <begin position="96"/>
        <end position="117"/>
    </location>
</feature>
<comment type="subunit">
    <text evidence="9">The complex comprises the extracytoplasmic solute receptor protein and the two transmembrane proteins.</text>
</comment>
<organism evidence="11 12">
    <name type="scientific">Limnobacter parvus</name>
    <dbReference type="NCBI Taxonomy" id="2939690"/>
    <lineage>
        <taxon>Bacteria</taxon>
        <taxon>Pseudomonadati</taxon>
        <taxon>Pseudomonadota</taxon>
        <taxon>Betaproteobacteria</taxon>
        <taxon>Burkholderiales</taxon>
        <taxon>Burkholderiaceae</taxon>
        <taxon>Limnobacter</taxon>
    </lineage>
</organism>
<feature type="transmembrane region" description="Helical" evidence="9">
    <location>
        <begin position="51"/>
        <end position="69"/>
    </location>
</feature>
<feature type="transmembrane region" description="Helical" evidence="9">
    <location>
        <begin position="137"/>
        <end position="156"/>
    </location>
</feature>
<evidence type="ECO:0000256" key="6">
    <source>
        <dbReference type="ARBA" id="ARBA00022989"/>
    </source>
</evidence>
<accession>A0ABT1XJI6</accession>
<evidence type="ECO:0000256" key="7">
    <source>
        <dbReference type="ARBA" id="ARBA00023136"/>
    </source>
</evidence>
<evidence type="ECO:0000259" key="10">
    <source>
        <dbReference type="Pfam" id="PF04290"/>
    </source>
</evidence>
<evidence type="ECO:0000256" key="8">
    <source>
        <dbReference type="ARBA" id="ARBA00038436"/>
    </source>
</evidence>
<protein>
    <recommendedName>
        <fullName evidence="9">TRAP transporter small permease protein</fullName>
    </recommendedName>
</protein>
<comment type="function">
    <text evidence="9">Part of the tripartite ATP-independent periplasmic (TRAP) transport system.</text>
</comment>
<dbReference type="PANTHER" id="PTHR35011:SF10">
    <property type="entry name" value="TRAP TRANSPORTER SMALL PERMEASE PROTEIN"/>
    <property type="match status" value="1"/>
</dbReference>
<keyword evidence="2 9" id="KW-0813">Transport</keyword>
<name>A0ABT1XJI6_9BURK</name>
<keyword evidence="5 9" id="KW-0812">Transmembrane</keyword>
<keyword evidence="4 9" id="KW-0997">Cell inner membrane</keyword>